<accession>A0A9X2M3I6</accession>
<evidence type="ECO:0000313" key="1">
    <source>
        <dbReference type="EMBL" id="MCQ8834353.1"/>
    </source>
</evidence>
<proteinExistence type="predicted"/>
<dbReference type="RefSeq" id="WP_257634715.1">
    <property type="nucleotide sequence ID" value="NZ_JANIIC010000055.1"/>
</dbReference>
<gene>
    <name evidence="1" type="ORF">NQU54_36200</name>
</gene>
<dbReference type="AlphaFoldDB" id="A0A9X2M3I6"/>
<sequence length="65" mass="6960">MGEQLTDGDGAGSADLVTYGEVLAEGVGHCAIAFIHVTANHAAWYIELEDHCFPFISRLPPWCVG</sequence>
<reference evidence="1" key="1">
    <citation type="submission" date="2022-06" db="EMBL/GenBank/DDBJ databases">
        <title>WGS of actinobacteria.</title>
        <authorList>
            <person name="Thawai C."/>
        </authorList>
    </citation>
    <scope>NUCLEOTIDE SEQUENCE</scope>
    <source>
        <strain evidence="1">DSM 42010</strain>
    </source>
</reference>
<dbReference type="Proteomes" id="UP001142400">
    <property type="component" value="Unassembled WGS sequence"/>
</dbReference>
<dbReference type="EMBL" id="JANIIC010000055">
    <property type="protein sequence ID" value="MCQ8834353.1"/>
    <property type="molecule type" value="Genomic_DNA"/>
</dbReference>
<organism evidence="1 2">
    <name type="scientific">Streptomyces malaysiensis subsp. samsunensis</name>
    <dbReference type="NCBI Taxonomy" id="459658"/>
    <lineage>
        <taxon>Bacteria</taxon>
        <taxon>Bacillati</taxon>
        <taxon>Actinomycetota</taxon>
        <taxon>Actinomycetes</taxon>
        <taxon>Kitasatosporales</taxon>
        <taxon>Streptomycetaceae</taxon>
        <taxon>Streptomyces</taxon>
        <taxon>Streptomyces violaceusniger group</taxon>
    </lineage>
</organism>
<name>A0A9X2M3I6_STRMQ</name>
<comment type="caution">
    <text evidence="1">The sequence shown here is derived from an EMBL/GenBank/DDBJ whole genome shotgun (WGS) entry which is preliminary data.</text>
</comment>
<protein>
    <submittedName>
        <fullName evidence="1">Uncharacterized protein</fullName>
    </submittedName>
</protein>
<evidence type="ECO:0000313" key="2">
    <source>
        <dbReference type="Proteomes" id="UP001142400"/>
    </source>
</evidence>
<keyword evidence="2" id="KW-1185">Reference proteome</keyword>